<evidence type="ECO:0000256" key="1">
    <source>
        <dbReference type="ARBA" id="ARBA00000198"/>
    </source>
</evidence>
<dbReference type="InterPro" id="IPR035907">
    <property type="entry name" value="Hppk_sf"/>
</dbReference>
<protein>
    <recommendedName>
        <fullName evidence="13">Bifunctional folate synthesis protein</fullName>
    </recommendedName>
    <domain>
        <recommendedName>
            <fullName evidence="13">Dihydroneopterin aldolase</fullName>
            <shortName evidence="13">DHNA</shortName>
            <ecNumber evidence="13">4.1.2.25</ecNumber>
        </recommendedName>
        <alternativeName>
            <fullName evidence="13">7,8-dihydroneopterin aldolase</fullName>
        </alternativeName>
    </domain>
    <domain>
        <recommendedName>
            <fullName evidence="13">2-amino-4-hydroxy-6-hydroxymethyldihydropteridine pyrophosphokinase</fullName>
            <ecNumber evidence="13">2.7.6.3</ecNumber>
        </recommendedName>
        <alternativeName>
            <fullName evidence="13">6-hydroxymethyl-7,8-dihydropterin pyrophosphokinase</fullName>
            <shortName evidence="13">PPPK</shortName>
        </alternativeName>
        <alternativeName>
            <fullName evidence="13">7,8-dihydro-6-hydroxymethylpterin pyrophosphokinase</fullName>
            <shortName evidence="13">HPPK</shortName>
        </alternativeName>
    </domain>
</protein>
<comment type="pathway">
    <text evidence="4">Cofactor biosynthesis; tetrahydrofolate biosynthesis; 2-amino-4-hydroxy-6-hydroxymethyl-7,8-dihydropteridine diphosphate from 7,8-dihydroneopterin triphosphate: step 4/4.</text>
</comment>
<dbReference type="Proteomes" id="UP000216444">
    <property type="component" value="Unassembled WGS sequence"/>
</dbReference>
<dbReference type="EC" id="2.7.6.3" evidence="13"/>
<comment type="similarity">
    <text evidence="5 13">Belongs to the DHNA family.</text>
</comment>
<dbReference type="RefSeq" id="WP_094664676.1">
    <property type="nucleotide sequence ID" value="NZ_MWWV01000013.1"/>
</dbReference>
<accession>A0A261FCM5</accession>
<dbReference type="InterPro" id="IPR043133">
    <property type="entry name" value="GTP-CH-I_C/QueF"/>
</dbReference>
<evidence type="ECO:0000256" key="10">
    <source>
        <dbReference type="ARBA" id="ARBA00022840"/>
    </source>
</evidence>
<dbReference type="GO" id="GO:0046656">
    <property type="term" value="P:folic acid biosynthetic process"/>
    <property type="evidence" value="ECO:0007669"/>
    <property type="project" value="UniProtKB-UniRule"/>
</dbReference>
<dbReference type="GO" id="GO:0003848">
    <property type="term" value="F:2-amino-4-hydroxy-6-hydroxymethyldihydropteridine diphosphokinase activity"/>
    <property type="evidence" value="ECO:0007669"/>
    <property type="project" value="UniProtKB-EC"/>
</dbReference>
<evidence type="ECO:0000256" key="6">
    <source>
        <dbReference type="ARBA" id="ARBA00009640"/>
    </source>
</evidence>
<dbReference type="NCBIfam" id="TIGR01498">
    <property type="entry name" value="folK"/>
    <property type="match status" value="1"/>
</dbReference>
<dbReference type="CDD" id="cd00534">
    <property type="entry name" value="DHNA_DHNTPE"/>
    <property type="match status" value="1"/>
</dbReference>
<dbReference type="PANTHER" id="PTHR43071:SF1">
    <property type="entry name" value="2-AMINO-4-HYDROXY-6-HYDROXYMETHYLDIHYDROPTERIDINE PYROPHOSPHOKINASE"/>
    <property type="match status" value="1"/>
</dbReference>
<dbReference type="UniPathway" id="UPA00077">
    <property type="reaction ID" value="UER00154"/>
</dbReference>
<dbReference type="SUPFAM" id="SSF55083">
    <property type="entry name" value="6-hydroxymethyl-7,8-dihydropterin pyrophosphokinase, HPPK"/>
    <property type="match status" value="1"/>
</dbReference>
<dbReference type="SMART" id="SM00905">
    <property type="entry name" value="FolB"/>
    <property type="match status" value="1"/>
</dbReference>
<dbReference type="InterPro" id="IPR006156">
    <property type="entry name" value="Dihydroneopterin_aldolase"/>
</dbReference>
<keyword evidence="12 13" id="KW-0456">Lyase</keyword>
<dbReference type="AlphaFoldDB" id="A0A261FCM5"/>
<dbReference type="EMBL" id="MWWV01000013">
    <property type="protein sequence ID" value="OZG56901.1"/>
    <property type="molecule type" value="Genomic_DNA"/>
</dbReference>
<comment type="similarity">
    <text evidence="6">In the N-terminal section; belongs to the DHNA family.</text>
</comment>
<evidence type="ECO:0000256" key="14">
    <source>
        <dbReference type="SAM" id="MobiDB-lite"/>
    </source>
</evidence>
<evidence type="ECO:0000256" key="12">
    <source>
        <dbReference type="ARBA" id="ARBA00023239"/>
    </source>
</evidence>
<evidence type="ECO:0000256" key="7">
    <source>
        <dbReference type="ARBA" id="ARBA00022679"/>
    </source>
</evidence>
<keyword evidence="10" id="KW-0067">ATP-binding</keyword>
<evidence type="ECO:0000256" key="5">
    <source>
        <dbReference type="ARBA" id="ARBA00005708"/>
    </source>
</evidence>
<dbReference type="Gene3D" id="3.30.70.560">
    <property type="entry name" value="7,8-Dihydro-6-hydroxymethylpterin-pyrophosphokinase HPPK"/>
    <property type="match status" value="1"/>
</dbReference>
<feature type="domain" description="7,8-dihydro-6-hydroxymethylpterin-pyrophosphokinase" evidence="15">
    <location>
        <begin position="252"/>
        <end position="263"/>
    </location>
</feature>
<dbReference type="GO" id="GO:0046654">
    <property type="term" value="P:tetrahydrofolate biosynthetic process"/>
    <property type="evidence" value="ECO:0007669"/>
    <property type="project" value="UniProtKB-UniRule"/>
</dbReference>
<gene>
    <name evidence="16" type="ORF">BTIS_1744</name>
</gene>
<reference evidence="16 17" key="1">
    <citation type="journal article" date="2017" name="BMC Genomics">
        <title>Comparative genomic and phylogenomic analyses of the Bifidobacteriaceae family.</title>
        <authorList>
            <person name="Lugli G.A."/>
            <person name="Milani C."/>
            <person name="Turroni F."/>
            <person name="Duranti S."/>
            <person name="Mancabelli L."/>
            <person name="Mangifesta M."/>
            <person name="Ferrario C."/>
            <person name="Modesto M."/>
            <person name="Mattarelli P."/>
            <person name="Jiri K."/>
            <person name="van Sinderen D."/>
            <person name="Ventura M."/>
        </authorList>
    </citation>
    <scope>NUCLEOTIDE SEQUENCE [LARGE SCALE GENOMIC DNA]</scope>
    <source>
        <strain evidence="16 17">DSM 100201</strain>
    </source>
</reference>
<dbReference type="Pfam" id="PF02152">
    <property type="entry name" value="FolB"/>
    <property type="match status" value="1"/>
</dbReference>
<dbReference type="PROSITE" id="PS00794">
    <property type="entry name" value="HPPK"/>
    <property type="match status" value="1"/>
</dbReference>
<evidence type="ECO:0000256" key="2">
    <source>
        <dbReference type="ARBA" id="ARBA00001353"/>
    </source>
</evidence>
<dbReference type="InterPro" id="IPR000550">
    <property type="entry name" value="Hppk"/>
</dbReference>
<dbReference type="NCBIfam" id="TIGR00526">
    <property type="entry name" value="folB_dom"/>
    <property type="match status" value="1"/>
</dbReference>
<evidence type="ECO:0000256" key="4">
    <source>
        <dbReference type="ARBA" id="ARBA00005051"/>
    </source>
</evidence>
<comment type="caution">
    <text evidence="16">The sequence shown here is derived from an EMBL/GenBank/DDBJ whole genome shotgun (WGS) entry which is preliminary data.</text>
</comment>
<evidence type="ECO:0000313" key="16">
    <source>
        <dbReference type="EMBL" id="OZG56901.1"/>
    </source>
</evidence>
<comment type="catalytic activity">
    <reaction evidence="2 13">
        <text>7,8-dihydroneopterin = 6-hydroxymethyl-7,8-dihydropterin + glycolaldehyde</text>
        <dbReference type="Rhea" id="RHEA:10540"/>
        <dbReference type="ChEBI" id="CHEBI:17001"/>
        <dbReference type="ChEBI" id="CHEBI:17071"/>
        <dbReference type="ChEBI" id="CHEBI:44841"/>
        <dbReference type="EC" id="4.1.2.25"/>
    </reaction>
</comment>
<evidence type="ECO:0000256" key="9">
    <source>
        <dbReference type="ARBA" id="ARBA00022777"/>
    </source>
</evidence>
<dbReference type="GO" id="GO:0005524">
    <property type="term" value="F:ATP binding"/>
    <property type="evidence" value="ECO:0007669"/>
    <property type="project" value="UniProtKB-KW"/>
</dbReference>
<dbReference type="FunFam" id="3.30.1130.10:FF:000003">
    <property type="entry name" value="7,8-dihydroneopterin aldolase"/>
    <property type="match status" value="1"/>
</dbReference>
<dbReference type="NCBIfam" id="TIGR00525">
    <property type="entry name" value="folB"/>
    <property type="match status" value="1"/>
</dbReference>
<keyword evidence="9" id="KW-0418">Kinase</keyword>
<keyword evidence="8" id="KW-0547">Nucleotide-binding</keyword>
<keyword evidence="17" id="KW-1185">Reference proteome</keyword>
<name>A0A261FCM5_9BIFI</name>
<dbReference type="CDD" id="cd00483">
    <property type="entry name" value="HPPK"/>
    <property type="match status" value="1"/>
</dbReference>
<dbReference type="InterPro" id="IPR006157">
    <property type="entry name" value="FolB_dom"/>
</dbReference>
<evidence type="ECO:0000313" key="17">
    <source>
        <dbReference type="Proteomes" id="UP000216444"/>
    </source>
</evidence>
<comment type="catalytic activity">
    <reaction evidence="1">
        <text>6-hydroxymethyl-7,8-dihydropterin + ATP = (7,8-dihydropterin-6-yl)methyl diphosphate + AMP + H(+)</text>
        <dbReference type="Rhea" id="RHEA:11412"/>
        <dbReference type="ChEBI" id="CHEBI:15378"/>
        <dbReference type="ChEBI" id="CHEBI:30616"/>
        <dbReference type="ChEBI" id="CHEBI:44841"/>
        <dbReference type="ChEBI" id="CHEBI:72950"/>
        <dbReference type="ChEBI" id="CHEBI:456215"/>
        <dbReference type="EC" id="2.7.6.3"/>
    </reaction>
</comment>
<keyword evidence="7" id="KW-0808">Transferase</keyword>
<dbReference type="EC" id="4.1.2.25" evidence="13"/>
<evidence type="ECO:0000259" key="15">
    <source>
        <dbReference type="PROSITE" id="PS00794"/>
    </source>
</evidence>
<evidence type="ECO:0000256" key="13">
    <source>
        <dbReference type="RuleBase" id="RU362079"/>
    </source>
</evidence>
<dbReference type="SUPFAM" id="SSF55620">
    <property type="entry name" value="Tetrahydrobiopterin biosynthesis enzymes-like"/>
    <property type="match status" value="1"/>
</dbReference>
<dbReference type="Gene3D" id="3.30.1130.10">
    <property type="match status" value="1"/>
</dbReference>
<dbReference type="GO" id="GO:0016301">
    <property type="term" value="F:kinase activity"/>
    <property type="evidence" value="ECO:0007669"/>
    <property type="project" value="UniProtKB-KW"/>
</dbReference>
<evidence type="ECO:0000256" key="3">
    <source>
        <dbReference type="ARBA" id="ARBA00005013"/>
    </source>
</evidence>
<feature type="region of interest" description="Disordered" evidence="14">
    <location>
        <begin position="121"/>
        <end position="163"/>
    </location>
</feature>
<dbReference type="PANTHER" id="PTHR43071">
    <property type="entry name" value="2-AMINO-4-HYDROXY-6-HYDROXYMETHYLDIHYDROPTERIDINE PYROPHOSPHOKINASE"/>
    <property type="match status" value="1"/>
</dbReference>
<evidence type="ECO:0000256" key="11">
    <source>
        <dbReference type="ARBA" id="ARBA00022909"/>
    </source>
</evidence>
<evidence type="ECO:0000256" key="8">
    <source>
        <dbReference type="ARBA" id="ARBA00022741"/>
    </source>
</evidence>
<dbReference type="GO" id="GO:0004150">
    <property type="term" value="F:dihydroneopterin aldolase activity"/>
    <property type="evidence" value="ECO:0007669"/>
    <property type="project" value="UniProtKB-UniRule"/>
</dbReference>
<sequence length="338" mass="36225">MDSIRLTGIRAEAAHGVFDFEHAEPQPFIVDATMFLDLSEAGRTDDLTETVDYGQIAQRIVNVIEGEHVDLIERLAAKIADSILLSHRIRRVIVTVHKPNAPITVPFDDVSVTIERARDGYDDENPTAASIASSAAGSASVDTGDMTGTRADRSSDSEVSTPKVHSAVIAMGGNLGDVEQTLRAAVVAIDGVPGNQLTGISPLYRTAAWGMEPGTPDFLNAVIQLSTTLDRETLLAALQTIESAHGRSHDVHWGSRPLDLDIVDYDGEISADPHLTLPHPRAWQRAFVLAPWADLDPDARLAGPHGGRVTELLANTPDHDEVHKVSDGWILGGSVAEA</sequence>
<organism evidence="16 17">
    <name type="scientific">Bifidobacterium tissieri</name>
    <dbReference type="NCBI Taxonomy" id="1630162"/>
    <lineage>
        <taxon>Bacteria</taxon>
        <taxon>Bacillati</taxon>
        <taxon>Actinomycetota</taxon>
        <taxon>Actinomycetes</taxon>
        <taxon>Bifidobacteriales</taxon>
        <taxon>Bifidobacteriaceae</taxon>
        <taxon>Bifidobacterium</taxon>
    </lineage>
</organism>
<comment type="function">
    <text evidence="13">Catalyzes the conversion of 7,8-dihydroneopterin to 6-hydroxymethyl-7,8-dihydropterin.</text>
</comment>
<proteinExistence type="inferred from homology"/>
<feature type="compositionally biased region" description="Low complexity" evidence="14">
    <location>
        <begin position="128"/>
        <end position="140"/>
    </location>
</feature>
<dbReference type="Pfam" id="PF01288">
    <property type="entry name" value="HPPK"/>
    <property type="match status" value="1"/>
</dbReference>
<keyword evidence="11 13" id="KW-0289">Folate biosynthesis</keyword>
<comment type="pathway">
    <text evidence="3 13">Cofactor biosynthesis; tetrahydrofolate biosynthesis; 2-amino-4-hydroxy-6-hydroxymethyl-7,8-dihydropteridine diphosphate from 7,8-dihydroneopterin triphosphate: step 3/4.</text>
</comment>